<dbReference type="InterPro" id="IPR050490">
    <property type="entry name" value="Bact_solute-bd_prot1"/>
</dbReference>
<dbReference type="STRING" id="1235802.C823_02799"/>
<keyword evidence="2 7" id="KW-0732">Signal</keyword>
<feature type="chain" id="PRO_5039045318" description="Multiple sugar transport system substrate-binding protein" evidence="7">
    <location>
        <begin position="22"/>
        <end position="460"/>
    </location>
</feature>
<dbReference type="Gene3D" id="3.40.190.10">
    <property type="entry name" value="Periplasmic binding protein-like II"/>
    <property type="match status" value="2"/>
</dbReference>
<evidence type="ECO:0000256" key="2">
    <source>
        <dbReference type="ARBA" id="ARBA00022729"/>
    </source>
</evidence>
<evidence type="ECO:0000256" key="7">
    <source>
        <dbReference type="SAM" id="SignalP"/>
    </source>
</evidence>
<dbReference type="EMBL" id="AQFT01000087">
    <property type="protein sequence ID" value="EMZ25783.1"/>
    <property type="molecule type" value="Genomic_DNA"/>
</dbReference>
<keyword evidence="4" id="KW-0564">Palmitate</keyword>
<comment type="caution">
    <text evidence="8">The sequence shown here is derived from an EMBL/GenBank/DDBJ whole genome shotgun (WGS) entry which is preliminary data.</text>
</comment>
<evidence type="ECO:0008006" key="10">
    <source>
        <dbReference type="Google" id="ProtNLM"/>
    </source>
</evidence>
<keyword evidence="5" id="KW-0449">Lipoprotein</keyword>
<feature type="signal peptide" evidence="7">
    <location>
        <begin position="1"/>
        <end position="21"/>
    </location>
</feature>
<name>N2AH34_9FIRM</name>
<dbReference type="HOGENOM" id="CLU_031285_12_3_9"/>
<protein>
    <recommendedName>
        <fullName evidence="10">Multiple sugar transport system substrate-binding protein</fullName>
    </recommendedName>
</protein>
<dbReference type="OrthoDB" id="383937at2"/>
<dbReference type="eggNOG" id="COG1653">
    <property type="taxonomic scope" value="Bacteria"/>
</dbReference>
<gene>
    <name evidence="8" type="ORF">C823_02799</name>
</gene>
<keyword evidence="1" id="KW-1003">Cell membrane</keyword>
<feature type="compositionally biased region" description="Low complexity" evidence="6">
    <location>
        <begin position="45"/>
        <end position="56"/>
    </location>
</feature>
<dbReference type="AlphaFoldDB" id="N2AH34"/>
<dbReference type="Proteomes" id="UP000012589">
    <property type="component" value="Unassembled WGS sequence"/>
</dbReference>
<sequence length="460" mass="49481">MKKKMVALVLTGMMVFGLALSGCGNSGTDAGADKDTDSGENADTGSDADAASGSDSDAGEKPYAGVTLKWWSGSTENNTGTQAVMAAATEKLGMEFEVEINPGGTEGDNILKTRMASGDLPDFLTYNAGSKLSDLNPSRGFLDISDWEVVRKVDEAFINSVTVDGAVYGLPQSSTQAGAVVYYKPNYEELNLEVPHTWDDFVANCKALADAGKTPVYFTGGETWATQVLFLGDYYNVASANPTFAEDYTNGTAKYAKVPEATRSWTKYEDLVDYLNEDKSAATVTDGNMAIATGAATHWIILTQQIPMILESAENPDDIGVFGVPGDNADDHGLTVWEPNGWYVNKDSQHIDAIKAFFDFYFSEEALDLYFGTYGANGPSCIKGYELPESVCSAVRVDMQQYFDDGKITPALEFQSPIKGTTCEQMTTAAGLGQMSGEEAAAMYDEDCKKSAVQLGYDWD</sequence>
<evidence type="ECO:0000256" key="5">
    <source>
        <dbReference type="ARBA" id="ARBA00023288"/>
    </source>
</evidence>
<proteinExistence type="predicted"/>
<evidence type="ECO:0000313" key="9">
    <source>
        <dbReference type="Proteomes" id="UP000012589"/>
    </source>
</evidence>
<dbReference type="PATRIC" id="fig|1235802.3.peg.2955"/>
<dbReference type="InterPro" id="IPR006059">
    <property type="entry name" value="SBP"/>
</dbReference>
<evidence type="ECO:0000256" key="3">
    <source>
        <dbReference type="ARBA" id="ARBA00023136"/>
    </source>
</evidence>
<dbReference type="PANTHER" id="PTHR43649">
    <property type="entry name" value="ARABINOSE-BINDING PROTEIN-RELATED"/>
    <property type="match status" value="1"/>
</dbReference>
<dbReference type="PROSITE" id="PS51257">
    <property type="entry name" value="PROKAR_LIPOPROTEIN"/>
    <property type="match status" value="1"/>
</dbReference>
<accession>N2AH34</accession>
<dbReference type="PANTHER" id="PTHR43649:SF33">
    <property type="entry name" value="POLYGALACTURONAN_RHAMNOGALACTURONAN-BINDING PROTEIN YTCQ"/>
    <property type="match status" value="1"/>
</dbReference>
<evidence type="ECO:0000256" key="6">
    <source>
        <dbReference type="SAM" id="MobiDB-lite"/>
    </source>
</evidence>
<evidence type="ECO:0000256" key="1">
    <source>
        <dbReference type="ARBA" id="ARBA00022475"/>
    </source>
</evidence>
<keyword evidence="9" id="KW-1185">Reference proteome</keyword>
<organism evidence="8 9">
    <name type="scientific">Eubacterium plexicaudatum ASF492</name>
    <dbReference type="NCBI Taxonomy" id="1235802"/>
    <lineage>
        <taxon>Bacteria</taxon>
        <taxon>Bacillati</taxon>
        <taxon>Bacillota</taxon>
        <taxon>Clostridia</taxon>
        <taxon>Eubacteriales</taxon>
        <taxon>Eubacteriaceae</taxon>
        <taxon>Eubacterium</taxon>
    </lineage>
</organism>
<keyword evidence="3" id="KW-0472">Membrane</keyword>
<feature type="region of interest" description="Disordered" evidence="6">
    <location>
        <begin position="30"/>
        <end position="60"/>
    </location>
</feature>
<dbReference type="SUPFAM" id="SSF53850">
    <property type="entry name" value="Periplasmic binding protein-like II"/>
    <property type="match status" value="1"/>
</dbReference>
<evidence type="ECO:0000313" key="8">
    <source>
        <dbReference type="EMBL" id="EMZ25783.1"/>
    </source>
</evidence>
<evidence type="ECO:0000256" key="4">
    <source>
        <dbReference type="ARBA" id="ARBA00023139"/>
    </source>
</evidence>
<dbReference type="Pfam" id="PF01547">
    <property type="entry name" value="SBP_bac_1"/>
    <property type="match status" value="1"/>
</dbReference>
<reference evidence="8 9" key="1">
    <citation type="journal article" date="2014" name="Genome Announc.">
        <title>Draft genome sequences of the altered schaedler flora, a defined bacterial community from gnotobiotic mice.</title>
        <authorList>
            <person name="Wannemuehler M.J."/>
            <person name="Overstreet A.M."/>
            <person name="Ward D.V."/>
            <person name="Phillips G.J."/>
        </authorList>
    </citation>
    <scope>NUCLEOTIDE SEQUENCE [LARGE SCALE GENOMIC DNA]</scope>
    <source>
        <strain evidence="8 9">ASF492</strain>
    </source>
</reference>